<comment type="function">
    <text evidence="7">Plays an important role in the de novo pathway of purine nucleotide biosynthesis. Catalyzes the first committed step in the biosynthesis of AMP from IMP.</text>
</comment>
<feature type="binding site" description="in other chain" evidence="7">
    <location>
        <position position="378"/>
    </location>
    <ligand>
        <name>IMP</name>
        <dbReference type="ChEBI" id="CHEBI:58053"/>
        <note>ligand shared between dimeric partners</note>
    </ligand>
</feature>
<dbReference type="Gene3D" id="3.90.170.10">
    <property type="entry name" value="Adenylosuccinate Synthetase, subunit A, domain 3"/>
    <property type="match status" value="1"/>
</dbReference>
<protein>
    <recommendedName>
        <fullName evidence="7">Adenylosuccinate synthetase</fullName>
        <shortName evidence="7">AMPSase</shortName>
        <shortName evidence="7">AdSS</shortName>
        <ecNumber evidence="7">6.3.4.4</ecNumber>
    </recommendedName>
    <alternativeName>
        <fullName evidence="7">IMP--aspartate ligase</fullName>
    </alternativeName>
</protein>
<comment type="catalytic activity">
    <reaction evidence="7">
        <text>IMP + L-aspartate + GTP = N(6)-(1,2-dicarboxyethyl)-AMP + GDP + phosphate + 2 H(+)</text>
        <dbReference type="Rhea" id="RHEA:15753"/>
        <dbReference type="ChEBI" id="CHEBI:15378"/>
        <dbReference type="ChEBI" id="CHEBI:29991"/>
        <dbReference type="ChEBI" id="CHEBI:37565"/>
        <dbReference type="ChEBI" id="CHEBI:43474"/>
        <dbReference type="ChEBI" id="CHEBI:57567"/>
        <dbReference type="ChEBI" id="CHEBI:58053"/>
        <dbReference type="ChEBI" id="CHEBI:58189"/>
        <dbReference type="EC" id="6.3.4.4"/>
    </reaction>
</comment>
<keyword evidence="5 7" id="KW-0460">Magnesium</keyword>
<keyword evidence="7" id="KW-0963">Cytoplasm</keyword>
<dbReference type="SUPFAM" id="SSF52540">
    <property type="entry name" value="P-loop containing nucleoside triphosphate hydrolases"/>
    <property type="match status" value="2"/>
</dbReference>
<evidence type="ECO:0000256" key="1">
    <source>
        <dbReference type="ARBA" id="ARBA00022598"/>
    </source>
</evidence>
<dbReference type="InterPro" id="IPR042111">
    <property type="entry name" value="Adenylosuccinate_synth_dom3"/>
</dbReference>
<dbReference type="Gene3D" id="3.40.50.300">
    <property type="entry name" value="P-loop containing nucleotide triphosphate hydrolases"/>
    <property type="match status" value="1"/>
</dbReference>
<dbReference type="PANTHER" id="PTHR11846">
    <property type="entry name" value="ADENYLOSUCCINATE SYNTHETASE"/>
    <property type="match status" value="1"/>
</dbReference>
<sequence length="533" mass="58348">MRYIIAISGPVAVGKSALADALLQRFSSHRISTRQLLLDAGCENTRHALIEAGKRLDARTQGRWVRDGIARYVAEHEGKDVILIDSVRTEQQVAHLRETYGERLIHIHVEAPFDVIKERYEERGSYVDTGMTYEQVRADPTEAGVWLLDRRANRVVVNHNKEPASLLALAVAGLGLFPLEPTPNVDVIVGGQYGSEGKGHVCAHLAPSYDVLVRVGGPNAGHRVAYPPYDYIQLPSGTLSNVNAKILVGPGATIKPSQMLKEIRECGLEGGSSRLVIDEQAMIIEDSDAEIEAGPLESIGSTKQGVGMATARKILNRGNEPIFGAKVRLARDCRELLPYVKPVARYLEDAHASGLKIMLEGTQGTGLSIHHGSYPHVTSRETTAAGCLADAGISPRRVRKIIMLTRTYPIRVGGTSGPMGKEINAQTIADRSGLPLSQIEKTEVGTVSGKKRRMAEFDWEQLRRSASLNGATDIALSFSDYITAENRTATRYEHLSAETHAFIAEVERVANAPVTLISTKFDRFGVIDRRNWR</sequence>
<dbReference type="GO" id="GO:0046040">
    <property type="term" value="P:IMP metabolic process"/>
    <property type="evidence" value="ECO:0007669"/>
    <property type="project" value="TreeGrafter"/>
</dbReference>
<dbReference type="GO" id="GO:0005737">
    <property type="term" value="C:cytoplasm"/>
    <property type="evidence" value="ECO:0007669"/>
    <property type="project" value="UniProtKB-SubCell"/>
</dbReference>
<dbReference type="EMBL" id="CP076676">
    <property type="protein sequence ID" value="UYO39874.1"/>
    <property type="molecule type" value="Genomic_DNA"/>
</dbReference>
<dbReference type="GO" id="GO:0044208">
    <property type="term" value="P:'de novo' AMP biosynthetic process"/>
    <property type="evidence" value="ECO:0007669"/>
    <property type="project" value="UniProtKB-UniRule"/>
</dbReference>
<comment type="subunit">
    <text evidence="7">Homodimer.</text>
</comment>
<dbReference type="AlphaFoldDB" id="A0AAX3DZB4"/>
<accession>A0AAX3DZB4</accession>
<dbReference type="InterPro" id="IPR001114">
    <property type="entry name" value="Adenylosuccinate_synthetase"/>
</dbReference>
<dbReference type="HAMAP" id="MF_00011">
    <property type="entry name" value="Adenylosucc_synth"/>
    <property type="match status" value="1"/>
</dbReference>
<evidence type="ECO:0000256" key="7">
    <source>
        <dbReference type="HAMAP-Rule" id="MF_00011"/>
    </source>
</evidence>
<evidence type="ECO:0000256" key="5">
    <source>
        <dbReference type="ARBA" id="ARBA00022842"/>
    </source>
</evidence>
<evidence type="ECO:0000256" key="2">
    <source>
        <dbReference type="ARBA" id="ARBA00022723"/>
    </source>
</evidence>
<dbReference type="PANTHER" id="PTHR11846:SF0">
    <property type="entry name" value="ADENYLOSUCCINATE SYNTHETASE"/>
    <property type="match status" value="1"/>
</dbReference>
<feature type="binding site" description="in other chain" evidence="7">
    <location>
        <position position="302"/>
    </location>
    <ligand>
        <name>IMP</name>
        <dbReference type="ChEBI" id="CHEBI:58053"/>
        <note>ligand shared between dimeric partners</note>
    </ligand>
</feature>
<keyword evidence="4 7" id="KW-0658">Purine biosynthesis</keyword>
<keyword evidence="3 7" id="KW-0547">Nucleotide-binding</keyword>
<dbReference type="GO" id="GO:0004019">
    <property type="term" value="F:adenylosuccinate synthase activity"/>
    <property type="evidence" value="ECO:0007669"/>
    <property type="project" value="UniProtKB-UniRule"/>
</dbReference>
<feature type="binding site" evidence="7">
    <location>
        <position position="221"/>
    </location>
    <ligand>
        <name>Mg(2+)</name>
        <dbReference type="ChEBI" id="CHEBI:18420"/>
    </ligand>
</feature>
<dbReference type="RefSeq" id="WP_264075063.1">
    <property type="nucleotide sequence ID" value="NZ_CP076676.1"/>
</dbReference>
<dbReference type="GO" id="GO:0000287">
    <property type="term" value="F:magnesium ion binding"/>
    <property type="evidence" value="ECO:0007669"/>
    <property type="project" value="UniProtKB-UniRule"/>
</dbReference>
<dbReference type="Gene3D" id="3.40.440.10">
    <property type="entry name" value="Adenylosuccinate Synthetase, subunit A, domain 1"/>
    <property type="match status" value="2"/>
</dbReference>
<dbReference type="Pfam" id="PF00709">
    <property type="entry name" value="Adenylsucc_synt"/>
    <property type="match status" value="2"/>
</dbReference>
<dbReference type="GO" id="GO:0005525">
    <property type="term" value="F:GTP binding"/>
    <property type="evidence" value="ECO:0007669"/>
    <property type="project" value="UniProtKB-UniRule"/>
</dbReference>
<feature type="binding site" evidence="7">
    <location>
        <position position="452"/>
    </location>
    <ligand>
        <name>GTP</name>
        <dbReference type="ChEBI" id="CHEBI:37565"/>
    </ligand>
</feature>
<comment type="subcellular location">
    <subcellularLocation>
        <location evidence="7">Cytoplasm</location>
    </subcellularLocation>
</comment>
<keyword evidence="2 7" id="KW-0479">Metal-binding</keyword>
<feature type="active site" description="Proton donor" evidence="7">
    <location>
        <position position="222"/>
    </location>
</feature>
<dbReference type="EC" id="6.3.4.4" evidence="7"/>
<feature type="binding site" evidence="7">
    <location>
        <begin position="221"/>
        <end position="223"/>
    </location>
    <ligand>
        <name>GTP</name>
        <dbReference type="ChEBI" id="CHEBI:37565"/>
    </ligand>
</feature>
<dbReference type="SMART" id="SM00788">
    <property type="entry name" value="Adenylsucc_synt"/>
    <property type="match status" value="1"/>
</dbReference>
<comment type="caution">
    <text evidence="7">Lacks conserved residue(s) required for the propagation of feature annotation.</text>
</comment>
<dbReference type="Pfam" id="PF13238">
    <property type="entry name" value="AAA_18"/>
    <property type="match status" value="1"/>
</dbReference>
<gene>
    <name evidence="7" type="primary">purA</name>
    <name evidence="8" type="ORF">KQX62_00770</name>
</gene>
<reference evidence="8" key="1">
    <citation type="journal article" date="2022" name="Biol. Control">
        <title>In silico genomic analysis of Rhodopseudomonas palustris strains revealed potential biocontrol agents and crop yield enhancers.</title>
        <authorList>
            <person name="Surachat K."/>
            <person name="Kantachote D."/>
            <person name="Deachamag P."/>
            <person name="Wonglapsuwan M."/>
        </authorList>
    </citation>
    <scope>NUCLEOTIDE SEQUENCE</scope>
    <source>
        <strain evidence="8">TLS06</strain>
    </source>
</reference>
<proteinExistence type="inferred from homology"/>
<feature type="binding site" description="in other chain" evidence="7">
    <location>
        <begin position="219"/>
        <end position="222"/>
    </location>
    <ligand>
        <name>IMP</name>
        <dbReference type="ChEBI" id="CHEBI:58053"/>
        <note>ligand shared between dimeric partners</note>
    </ligand>
</feature>
<organism evidence="8 9">
    <name type="scientific">Rhodopseudomonas palustris</name>
    <dbReference type="NCBI Taxonomy" id="1076"/>
    <lineage>
        <taxon>Bacteria</taxon>
        <taxon>Pseudomonadati</taxon>
        <taxon>Pseudomonadota</taxon>
        <taxon>Alphaproteobacteria</taxon>
        <taxon>Hyphomicrobiales</taxon>
        <taxon>Nitrobacteraceae</taxon>
        <taxon>Rhodopseudomonas</taxon>
    </lineage>
</organism>
<feature type="binding site" description="in other chain" evidence="7">
    <location>
        <position position="450"/>
    </location>
    <ligand>
        <name>IMP</name>
        <dbReference type="ChEBI" id="CHEBI:58053"/>
        <note>ligand shared between dimeric partners</note>
    </ligand>
</feature>
<keyword evidence="1 7" id="KW-0436">Ligase</keyword>
<dbReference type="InterPro" id="IPR027417">
    <property type="entry name" value="P-loop_NTPase"/>
</dbReference>
<evidence type="ECO:0000256" key="6">
    <source>
        <dbReference type="ARBA" id="ARBA00023134"/>
    </source>
</evidence>
<feature type="binding site" evidence="7">
    <location>
        <begin position="478"/>
        <end position="480"/>
    </location>
    <ligand>
        <name>GTP</name>
        <dbReference type="ChEBI" id="CHEBI:37565"/>
    </ligand>
</feature>
<comment type="cofactor">
    <cofactor evidence="7">
        <name>Mg(2+)</name>
        <dbReference type="ChEBI" id="CHEBI:18420"/>
    </cofactor>
    <text evidence="7">Binds 1 Mg(2+) ion per subunit.</text>
</comment>
<keyword evidence="6 7" id="KW-0342">GTP-binding</keyword>
<comment type="similarity">
    <text evidence="7">Belongs to the adenylosuccinate synthetase family.</text>
</comment>
<evidence type="ECO:0000313" key="9">
    <source>
        <dbReference type="Proteomes" id="UP001163166"/>
    </source>
</evidence>
<name>A0AAX3DZB4_RHOPL</name>
<dbReference type="InterPro" id="IPR042109">
    <property type="entry name" value="Adenylosuccinate_synth_dom1"/>
</dbReference>
<dbReference type="Proteomes" id="UP001163166">
    <property type="component" value="Chromosome"/>
</dbReference>
<comment type="pathway">
    <text evidence="7">Purine metabolism; AMP biosynthesis via de novo pathway; AMP from IMP: step 1/2.</text>
</comment>
<evidence type="ECO:0000313" key="8">
    <source>
        <dbReference type="EMBL" id="UYO39874.1"/>
    </source>
</evidence>
<evidence type="ECO:0000256" key="4">
    <source>
        <dbReference type="ARBA" id="ARBA00022755"/>
    </source>
</evidence>
<feature type="binding site" description="in other chain" evidence="7">
    <location>
        <position position="363"/>
    </location>
    <ligand>
        <name>IMP</name>
        <dbReference type="ChEBI" id="CHEBI:58053"/>
        <note>ligand shared between dimeric partners</note>
    </ligand>
</feature>
<evidence type="ECO:0000256" key="3">
    <source>
        <dbReference type="ARBA" id="ARBA00022741"/>
    </source>
</evidence>
<feature type="binding site" evidence="7">
    <location>
        <begin position="446"/>
        <end position="452"/>
    </location>
    <ligand>
        <name>substrate</name>
    </ligand>
</feature>